<feature type="non-terminal residue" evidence="1">
    <location>
        <position position="1"/>
    </location>
</feature>
<name>A0A815NYA6_9BILA</name>
<protein>
    <submittedName>
        <fullName evidence="1">Uncharacterized protein</fullName>
    </submittedName>
</protein>
<gene>
    <name evidence="1" type="ORF">SEV965_LOCUS33270</name>
</gene>
<dbReference type="AlphaFoldDB" id="A0A815NYA6"/>
<proteinExistence type="predicted"/>
<sequence>NQIGTTVTATSITITTTTTTITTTSITKITTSTTTNTKTFFFVETGGIGLLDYGEGDIGLFDSGIAGTGGALSCGAVSGCVNNYYICRTSSTTSIKFIIIFIYFFLVTSKCSEDGLNMAENSTNSL</sequence>
<organism evidence="1 2">
    <name type="scientific">Rotaria sordida</name>
    <dbReference type="NCBI Taxonomy" id="392033"/>
    <lineage>
        <taxon>Eukaryota</taxon>
        <taxon>Metazoa</taxon>
        <taxon>Spiralia</taxon>
        <taxon>Gnathifera</taxon>
        <taxon>Rotifera</taxon>
        <taxon>Eurotatoria</taxon>
        <taxon>Bdelloidea</taxon>
        <taxon>Philodinida</taxon>
        <taxon>Philodinidae</taxon>
        <taxon>Rotaria</taxon>
    </lineage>
</organism>
<accession>A0A815NYA6</accession>
<reference evidence="1" key="1">
    <citation type="submission" date="2021-02" db="EMBL/GenBank/DDBJ databases">
        <authorList>
            <person name="Nowell W R."/>
        </authorList>
    </citation>
    <scope>NUCLEOTIDE SEQUENCE</scope>
</reference>
<evidence type="ECO:0000313" key="1">
    <source>
        <dbReference type="EMBL" id="CAF1441997.1"/>
    </source>
</evidence>
<evidence type="ECO:0000313" key="2">
    <source>
        <dbReference type="Proteomes" id="UP000663889"/>
    </source>
</evidence>
<dbReference type="Proteomes" id="UP000663889">
    <property type="component" value="Unassembled WGS sequence"/>
</dbReference>
<dbReference type="EMBL" id="CAJNOU010004449">
    <property type="protein sequence ID" value="CAF1441997.1"/>
    <property type="molecule type" value="Genomic_DNA"/>
</dbReference>
<comment type="caution">
    <text evidence="1">The sequence shown here is derived from an EMBL/GenBank/DDBJ whole genome shotgun (WGS) entry which is preliminary data.</text>
</comment>